<dbReference type="GO" id="GO:0004713">
    <property type="term" value="F:protein tyrosine kinase activity"/>
    <property type="evidence" value="ECO:0007669"/>
    <property type="project" value="TreeGrafter"/>
</dbReference>
<dbReference type="InterPro" id="IPR023198">
    <property type="entry name" value="PGP-like_dom2"/>
</dbReference>
<keyword evidence="1" id="KW-0378">Hydrolase</keyword>
<protein>
    <submittedName>
        <fullName evidence="1">Phosphoglycolate phosphatase</fullName>
        <ecNumber evidence="1">3.1.3.18</ecNumber>
    </submittedName>
</protein>
<dbReference type="PANTHER" id="PTHR43434">
    <property type="entry name" value="PHOSPHOGLYCOLATE PHOSPHATASE"/>
    <property type="match status" value="1"/>
</dbReference>
<name>A0A841HK00_9GAMM</name>
<sequence>MTSKHDLILFDLDGTLSDPLVGFARSMNYALSHFGHASLELSACSAYIGPPLEASFTAITGVTSSNRIRELIDKYRERYSDIGFSENTLYPGIQEAIRELAESNVPLAVCTSKRKDFAERILTMFGLREYFIFVSGGDVGIEKWQQIEGMLKQGSASASSVMVGDRSVDITSARRNGLYSGGVLWGHGSRTELEDERPNYLFSSPAELVSLVSTDICHVGL</sequence>
<dbReference type="InterPro" id="IPR050155">
    <property type="entry name" value="HAD-like_hydrolase_sf"/>
</dbReference>
<evidence type="ECO:0000313" key="2">
    <source>
        <dbReference type="Proteomes" id="UP000588068"/>
    </source>
</evidence>
<dbReference type="InterPro" id="IPR023214">
    <property type="entry name" value="HAD_sf"/>
</dbReference>
<dbReference type="Proteomes" id="UP000588068">
    <property type="component" value="Unassembled WGS sequence"/>
</dbReference>
<comment type="caution">
    <text evidence="1">The sequence shown here is derived from an EMBL/GenBank/DDBJ whole genome shotgun (WGS) entry which is preliminary data.</text>
</comment>
<proteinExistence type="predicted"/>
<dbReference type="InterPro" id="IPR041492">
    <property type="entry name" value="HAD_2"/>
</dbReference>
<dbReference type="InterPro" id="IPR036412">
    <property type="entry name" value="HAD-like_sf"/>
</dbReference>
<keyword evidence="2" id="KW-1185">Reference proteome</keyword>
<dbReference type="Gene3D" id="3.40.50.1000">
    <property type="entry name" value="HAD superfamily/HAD-like"/>
    <property type="match status" value="1"/>
</dbReference>
<dbReference type="EC" id="3.1.3.18" evidence="1"/>
<dbReference type="GO" id="GO:0005829">
    <property type="term" value="C:cytosol"/>
    <property type="evidence" value="ECO:0007669"/>
    <property type="project" value="TreeGrafter"/>
</dbReference>
<dbReference type="PANTHER" id="PTHR43434:SF20">
    <property type="entry name" value="5'-NUCLEOTIDASE"/>
    <property type="match status" value="1"/>
</dbReference>
<dbReference type="SUPFAM" id="SSF56784">
    <property type="entry name" value="HAD-like"/>
    <property type="match status" value="1"/>
</dbReference>
<dbReference type="RefSeq" id="WP_184330778.1">
    <property type="nucleotide sequence ID" value="NZ_JACHHZ010000002.1"/>
</dbReference>
<evidence type="ECO:0000313" key="1">
    <source>
        <dbReference type="EMBL" id="MBB6092904.1"/>
    </source>
</evidence>
<dbReference type="SFLD" id="SFLDS00003">
    <property type="entry name" value="Haloacid_Dehalogenase"/>
    <property type="match status" value="1"/>
</dbReference>
<dbReference type="Pfam" id="PF13419">
    <property type="entry name" value="HAD_2"/>
    <property type="match status" value="1"/>
</dbReference>
<gene>
    <name evidence="1" type="ORF">HNQ60_001782</name>
</gene>
<dbReference type="GO" id="GO:0008967">
    <property type="term" value="F:phosphoglycolate phosphatase activity"/>
    <property type="evidence" value="ECO:0007669"/>
    <property type="project" value="UniProtKB-EC"/>
</dbReference>
<reference evidence="1 2" key="1">
    <citation type="submission" date="2020-08" db="EMBL/GenBank/DDBJ databases">
        <title>Genomic Encyclopedia of Type Strains, Phase IV (KMG-IV): sequencing the most valuable type-strain genomes for metagenomic binning, comparative biology and taxonomic classification.</title>
        <authorList>
            <person name="Goeker M."/>
        </authorList>
    </citation>
    <scope>NUCLEOTIDE SEQUENCE [LARGE SCALE GENOMIC DNA]</scope>
    <source>
        <strain evidence="1 2">DSM 26723</strain>
    </source>
</reference>
<dbReference type="SFLD" id="SFLDG01129">
    <property type="entry name" value="C1.5:_HAD__Beta-PGM__Phosphata"/>
    <property type="match status" value="1"/>
</dbReference>
<dbReference type="AlphaFoldDB" id="A0A841HK00"/>
<dbReference type="EMBL" id="JACHHZ010000002">
    <property type="protein sequence ID" value="MBB6092904.1"/>
    <property type="molecule type" value="Genomic_DNA"/>
</dbReference>
<accession>A0A841HK00</accession>
<dbReference type="Gene3D" id="1.10.150.240">
    <property type="entry name" value="Putative phosphatase, domain 2"/>
    <property type="match status" value="1"/>
</dbReference>
<organism evidence="1 2">
    <name type="scientific">Povalibacter uvarum</name>
    <dbReference type="NCBI Taxonomy" id="732238"/>
    <lineage>
        <taxon>Bacteria</taxon>
        <taxon>Pseudomonadati</taxon>
        <taxon>Pseudomonadota</taxon>
        <taxon>Gammaproteobacteria</taxon>
        <taxon>Steroidobacterales</taxon>
        <taxon>Steroidobacteraceae</taxon>
        <taxon>Povalibacter</taxon>
    </lineage>
</organism>